<keyword evidence="9" id="KW-1185">Reference proteome</keyword>
<dbReference type="EC" id="6.3.4.18" evidence="4 5"/>
<feature type="binding site" evidence="4">
    <location>
        <position position="226"/>
    </location>
    <ligand>
        <name>ATP</name>
        <dbReference type="ChEBI" id="CHEBI:30616"/>
    </ligand>
</feature>
<dbReference type="HAMAP" id="MF_01928">
    <property type="entry name" value="PurK"/>
    <property type="match status" value="1"/>
</dbReference>
<dbReference type="NCBIfam" id="TIGR01161">
    <property type="entry name" value="purK"/>
    <property type="match status" value="1"/>
</dbReference>
<proteinExistence type="inferred from homology"/>
<comment type="pathway">
    <text evidence="4 5">Purine metabolism; IMP biosynthesis via de novo pathway; 5-amino-1-(5-phospho-D-ribosyl)imidazole-4-carboxylate from 5-amino-1-(5-phospho-D-ribosyl)imidazole (N5-CAIR route): step 1/2.</text>
</comment>
<dbReference type="PANTHER" id="PTHR11609">
    <property type="entry name" value="PURINE BIOSYNTHESIS PROTEIN 6/7, PUR6/7"/>
    <property type="match status" value="1"/>
</dbReference>
<dbReference type="GO" id="GO:0034028">
    <property type="term" value="F:5-(carboxyamino)imidazole ribonucleotide synthase activity"/>
    <property type="evidence" value="ECO:0007669"/>
    <property type="project" value="UniProtKB-EC"/>
</dbReference>
<reference evidence="8" key="1">
    <citation type="submission" date="2022-11" db="EMBL/GenBank/DDBJ databases">
        <title>Robbsia betulipollinis sp. nov., isolated from pollen of birch (Betula pendula).</title>
        <authorList>
            <person name="Shi H."/>
            <person name="Ambika Manirajan B."/>
            <person name="Ratering S."/>
            <person name="Geissler-Plaum R."/>
            <person name="Schnell S."/>
        </authorList>
    </citation>
    <scope>NUCLEOTIDE SEQUENCE</scope>
    <source>
        <strain evidence="8">Bb-Pol-6</strain>
    </source>
</reference>
<dbReference type="RefSeq" id="WP_267847245.1">
    <property type="nucleotide sequence ID" value="NZ_JAPMXC010000001.1"/>
</dbReference>
<dbReference type="Pfam" id="PF02222">
    <property type="entry name" value="ATP-grasp"/>
    <property type="match status" value="1"/>
</dbReference>
<comment type="subunit">
    <text evidence="4 5">Homodimer.</text>
</comment>
<evidence type="ECO:0000256" key="2">
    <source>
        <dbReference type="ARBA" id="ARBA00022755"/>
    </source>
</evidence>
<protein>
    <recommendedName>
        <fullName evidence="4 5">N5-carboxyaminoimidazole ribonucleotide synthase</fullName>
        <shortName evidence="4 5">N5-CAIR synthase</shortName>
        <ecNumber evidence="4 5">6.3.4.18</ecNumber>
    </recommendedName>
    <alternativeName>
        <fullName evidence="4 5">5-(carboxyamino)imidazole ribonucleotide synthetase</fullName>
    </alternativeName>
</protein>
<evidence type="ECO:0000313" key="9">
    <source>
        <dbReference type="Proteomes" id="UP001082899"/>
    </source>
</evidence>
<evidence type="ECO:0000313" key="8">
    <source>
        <dbReference type="EMBL" id="MCY0387508.1"/>
    </source>
</evidence>
<dbReference type="NCBIfam" id="NF004679">
    <property type="entry name" value="PRK06019.1-5"/>
    <property type="match status" value="1"/>
</dbReference>
<comment type="function">
    <text evidence="5">Catalyzes the ATP-dependent conversion of 5-aminoimidazole ribonucleotide (AIR) and HCO(3)- to N5-carboxyaminoimidazole ribonucleotide (N5-CAIR).</text>
</comment>
<dbReference type="Gene3D" id="3.30.470.20">
    <property type="entry name" value="ATP-grasp fold, B domain"/>
    <property type="match status" value="1"/>
</dbReference>
<feature type="region of interest" description="Disordered" evidence="6">
    <location>
        <begin position="15"/>
        <end position="35"/>
    </location>
</feature>
<sequence>MSTLADAAMHASAPASASASGSGADARDTRLTQAGGPPILPGAWLGILGGGQLGRMFCFAAQSMGYRVAVLDPDAQSPAGAVAERHLRAAYDDPTALAELAALCAAVTTEFENVPAASLDWLARTVTVSPAGRSVAVAQDRVAEKRFLADCVGVAPHQVIESVEQLDGLDDAAFAPVLPGIVKTARLGYDGKGQVRVATADEARRAFRSFGGAPCVLEKRLSLAFEVSALVVRGFDGACLVYPIAQNVHRDGILAETIVPAPSLDAALAARVRDEARTIAAELDYVGVLCVEFFVLHDGSLVANEMAPRPHNSGHYTIDACVSSQFEQQVRAMTGLPLGDTSQHSAAVMLNVLGDVWFAGAPQETAAVETAAVDTAAADAAADGADSAREAAPRTPAWDAVAGVAGAHLHLYGKDAARAGRKMGHITCTAPTPEAARAASRTVAAQLRIPLD</sequence>
<name>A0ABT3ZLT9_9BURK</name>
<dbReference type="InterPro" id="IPR011761">
    <property type="entry name" value="ATP-grasp"/>
</dbReference>
<evidence type="ECO:0000256" key="6">
    <source>
        <dbReference type="SAM" id="MobiDB-lite"/>
    </source>
</evidence>
<feature type="binding site" evidence="4">
    <location>
        <begin position="218"/>
        <end position="221"/>
    </location>
    <ligand>
        <name>ATP</name>
        <dbReference type="ChEBI" id="CHEBI:30616"/>
    </ligand>
</feature>
<dbReference type="InterPro" id="IPR005875">
    <property type="entry name" value="PurK"/>
</dbReference>
<comment type="catalytic activity">
    <reaction evidence="4 5">
        <text>5-amino-1-(5-phospho-beta-D-ribosyl)imidazole + hydrogencarbonate + ATP = 5-carboxyamino-1-(5-phospho-D-ribosyl)imidazole + ADP + phosphate + 2 H(+)</text>
        <dbReference type="Rhea" id="RHEA:19317"/>
        <dbReference type="ChEBI" id="CHEBI:15378"/>
        <dbReference type="ChEBI" id="CHEBI:17544"/>
        <dbReference type="ChEBI" id="CHEBI:30616"/>
        <dbReference type="ChEBI" id="CHEBI:43474"/>
        <dbReference type="ChEBI" id="CHEBI:58730"/>
        <dbReference type="ChEBI" id="CHEBI:137981"/>
        <dbReference type="ChEBI" id="CHEBI:456216"/>
        <dbReference type="EC" id="6.3.4.18"/>
    </reaction>
</comment>
<dbReference type="InterPro" id="IPR016185">
    <property type="entry name" value="PreATP-grasp_dom_sf"/>
</dbReference>
<gene>
    <name evidence="4 5" type="primary">purK</name>
    <name evidence="8" type="ORF">OVY01_09725</name>
</gene>
<dbReference type="InterPro" id="IPR011054">
    <property type="entry name" value="Rudment_hybrid_motif"/>
</dbReference>
<comment type="function">
    <text evidence="4">Catalyzes the ATP-dependent conversion of 5-aminoimidazole ribonucleotide (AIR) and HCO(3)(-) to N5-carboxyaminoimidazole ribonucleotide (N5-CAIR).</text>
</comment>
<dbReference type="PROSITE" id="PS50975">
    <property type="entry name" value="ATP_GRASP"/>
    <property type="match status" value="1"/>
</dbReference>
<dbReference type="SUPFAM" id="SSF56059">
    <property type="entry name" value="Glutathione synthetase ATP-binding domain-like"/>
    <property type="match status" value="1"/>
</dbReference>
<dbReference type="Pfam" id="PF22660">
    <property type="entry name" value="RS_preATP-grasp-like"/>
    <property type="match status" value="1"/>
</dbReference>
<dbReference type="Gene3D" id="3.40.50.20">
    <property type="match status" value="1"/>
</dbReference>
<feature type="compositionally biased region" description="Low complexity" evidence="6">
    <location>
        <begin position="15"/>
        <end position="24"/>
    </location>
</feature>
<dbReference type="EMBL" id="JAPMXC010000001">
    <property type="protein sequence ID" value="MCY0387508.1"/>
    <property type="molecule type" value="Genomic_DNA"/>
</dbReference>
<evidence type="ECO:0000256" key="3">
    <source>
        <dbReference type="ARBA" id="ARBA00022840"/>
    </source>
</evidence>
<feature type="binding site" evidence="4">
    <location>
        <position position="249"/>
    </location>
    <ligand>
        <name>ATP</name>
        <dbReference type="ChEBI" id="CHEBI:30616"/>
    </ligand>
</feature>
<dbReference type="PANTHER" id="PTHR11609:SF5">
    <property type="entry name" value="PHOSPHORIBOSYLAMINOIMIDAZOLE CARBOXYLASE"/>
    <property type="match status" value="1"/>
</dbReference>
<dbReference type="Gene3D" id="3.30.1490.20">
    <property type="entry name" value="ATP-grasp fold, A domain"/>
    <property type="match status" value="1"/>
</dbReference>
<keyword evidence="3 4" id="KW-0067">ATP-binding</keyword>
<keyword evidence="1 4" id="KW-0547">Nucleotide-binding</keyword>
<feature type="binding site" evidence="4">
    <location>
        <position position="183"/>
    </location>
    <ligand>
        <name>ATP</name>
        <dbReference type="ChEBI" id="CHEBI:30616"/>
    </ligand>
</feature>
<feature type="binding site" evidence="4">
    <location>
        <position position="141"/>
    </location>
    <ligand>
        <name>ATP</name>
        <dbReference type="ChEBI" id="CHEBI:30616"/>
    </ligand>
</feature>
<evidence type="ECO:0000256" key="1">
    <source>
        <dbReference type="ARBA" id="ARBA00022741"/>
    </source>
</evidence>
<dbReference type="InterPro" id="IPR054350">
    <property type="entry name" value="PurT/PurK_preATP-grasp"/>
</dbReference>
<feature type="domain" description="ATP-grasp" evidence="7">
    <location>
        <begin position="144"/>
        <end position="334"/>
    </location>
</feature>
<evidence type="ECO:0000256" key="5">
    <source>
        <dbReference type="RuleBase" id="RU361200"/>
    </source>
</evidence>
<dbReference type="NCBIfam" id="NF004677">
    <property type="entry name" value="PRK06019.1-3"/>
    <property type="match status" value="1"/>
</dbReference>
<feature type="binding site" evidence="4">
    <location>
        <begin position="188"/>
        <end position="194"/>
    </location>
    <ligand>
        <name>ATP</name>
        <dbReference type="ChEBI" id="CHEBI:30616"/>
    </ligand>
</feature>
<comment type="similarity">
    <text evidence="4 5">Belongs to the PurK/PurT family.</text>
</comment>
<dbReference type="InterPro" id="IPR013815">
    <property type="entry name" value="ATP_grasp_subdomain_1"/>
</dbReference>
<keyword evidence="4 5" id="KW-0436">Ligase</keyword>
<organism evidence="8 9">
    <name type="scientific">Robbsia betulipollinis</name>
    <dbReference type="NCBI Taxonomy" id="2981849"/>
    <lineage>
        <taxon>Bacteria</taxon>
        <taxon>Pseudomonadati</taxon>
        <taxon>Pseudomonadota</taxon>
        <taxon>Betaproteobacteria</taxon>
        <taxon>Burkholderiales</taxon>
        <taxon>Burkholderiaceae</taxon>
        <taxon>Robbsia</taxon>
    </lineage>
</organism>
<dbReference type="Pfam" id="PF17769">
    <property type="entry name" value="PurK_C"/>
    <property type="match status" value="1"/>
</dbReference>
<dbReference type="InterPro" id="IPR003135">
    <property type="entry name" value="ATP-grasp_carboxylate-amine"/>
</dbReference>
<dbReference type="Proteomes" id="UP001082899">
    <property type="component" value="Unassembled WGS sequence"/>
</dbReference>
<dbReference type="InterPro" id="IPR040686">
    <property type="entry name" value="PurK_C"/>
</dbReference>
<accession>A0ABT3ZLT9</accession>
<evidence type="ECO:0000259" key="7">
    <source>
        <dbReference type="PROSITE" id="PS50975"/>
    </source>
</evidence>
<evidence type="ECO:0000256" key="4">
    <source>
        <dbReference type="HAMAP-Rule" id="MF_01928"/>
    </source>
</evidence>
<keyword evidence="2 4" id="KW-0658">Purine biosynthesis</keyword>
<feature type="binding site" evidence="4">
    <location>
        <begin position="304"/>
        <end position="305"/>
    </location>
    <ligand>
        <name>ATP</name>
        <dbReference type="ChEBI" id="CHEBI:30616"/>
    </ligand>
</feature>
<dbReference type="SUPFAM" id="SSF52440">
    <property type="entry name" value="PreATP-grasp domain"/>
    <property type="match status" value="1"/>
</dbReference>
<comment type="caution">
    <text evidence="8">The sequence shown here is derived from an EMBL/GenBank/DDBJ whole genome shotgun (WGS) entry which is preliminary data.</text>
</comment>
<dbReference type="SUPFAM" id="SSF51246">
    <property type="entry name" value="Rudiment single hybrid motif"/>
    <property type="match status" value="1"/>
</dbReference>